<evidence type="ECO:0000256" key="8">
    <source>
        <dbReference type="ARBA" id="ARBA00047838"/>
    </source>
</evidence>
<dbReference type="PIRSF" id="PIRSF000495">
    <property type="entry name" value="Amidotransf_hisH"/>
    <property type="match status" value="1"/>
</dbReference>
<dbReference type="STRING" id="292800.A4U99_10630"/>
<evidence type="ECO:0000256" key="2">
    <source>
        <dbReference type="ARBA" id="ARBA00011152"/>
    </source>
</evidence>
<dbReference type="InterPro" id="IPR017926">
    <property type="entry name" value="GATASE"/>
</dbReference>
<evidence type="ECO:0000256" key="10">
    <source>
        <dbReference type="HAMAP-Rule" id="MF_00278"/>
    </source>
</evidence>
<dbReference type="NCBIfam" id="TIGR01855">
    <property type="entry name" value="IMP_synth_hisH"/>
    <property type="match status" value="1"/>
</dbReference>
<comment type="subunit">
    <text evidence="2 10">Heterodimer of HisH and HisF.</text>
</comment>
<evidence type="ECO:0000256" key="11">
    <source>
        <dbReference type="PIRSR" id="PIRSR000495-1"/>
    </source>
</evidence>
<evidence type="ECO:0000256" key="6">
    <source>
        <dbReference type="ARBA" id="ARBA00023102"/>
    </source>
</evidence>
<evidence type="ECO:0000256" key="5">
    <source>
        <dbReference type="ARBA" id="ARBA00022962"/>
    </source>
</evidence>
<dbReference type="EC" id="4.3.2.10" evidence="10"/>
<evidence type="ECO:0000256" key="3">
    <source>
        <dbReference type="ARBA" id="ARBA00022605"/>
    </source>
</evidence>
<dbReference type="GO" id="GO:0000107">
    <property type="term" value="F:imidazoleglycerol-phosphate synthase activity"/>
    <property type="evidence" value="ECO:0007669"/>
    <property type="project" value="UniProtKB-UniRule"/>
</dbReference>
<protein>
    <recommendedName>
        <fullName evidence="10">Imidazole glycerol phosphate synthase subunit HisH</fullName>
        <ecNumber evidence="10">4.3.2.10</ecNumber>
    </recommendedName>
    <alternativeName>
        <fullName evidence="10">IGP synthase glutaminase subunit</fullName>
        <ecNumber evidence="10">3.5.1.2</ecNumber>
    </alternativeName>
    <alternativeName>
        <fullName evidence="10">IGP synthase subunit HisH</fullName>
    </alternativeName>
    <alternativeName>
        <fullName evidence="10">ImGP synthase subunit HisH</fullName>
        <shortName evidence="10">IGPS subunit HisH</shortName>
    </alternativeName>
</protein>
<dbReference type="GO" id="GO:0000105">
    <property type="term" value="P:L-histidine biosynthetic process"/>
    <property type="evidence" value="ECO:0007669"/>
    <property type="project" value="UniProtKB-UniRule"/>
</dbReference>
<dbReference type="CDD" id="cd01748">
    <property type="entry name" value="GATase1_IGP_Synthase"/>
    <property type="match status" value="1"/>
</dbReference>
<keyword evidence="4 10" id="KW-0378">Hydrolase</keyword>
<evidence type="ECO:0000256" key="1">
    <source>
        <dbReference type="ARBA" id="ARBA00005091"/>
    </source>
</evidence>
<dbReference type="PANTHER" id="PTHR42701:SF1">
    <property type="entry name" value="IMIDAZOLE GLYCEROL PHOSPHATE SYNTHASE SUBUNIT HISH"/>
    <property type="match status" value="1"/>
</dbReference>
<keyword evidence="10" id="KW-0963">Cytoplasm</keyword>
<evidence type="ECO:0000256" key="9">
    <source>
        <dbReference type="ARBA" id="ARBA00049534"/>
    </source>
</evidence>
<comment type="pathway">
    <text evidence="1 10">Amino-acid biosynthesis; L-histidine biosynthesis; L-histidine from 5-phospho-alpha-D-ribose 1-diphosphate: step 5/9.</text>
</comment>
<comment type="caution">
    <text evidence="13">The sequence shown here is derived from an EMBL/GenBank/DDBJ whole genome shotgun (WGS) entry which is preliminary data.</text>
</comment>
<dbReference type="AlphaFoldDB" id="G9YVS2"/>
<comment type="catalytic activity">
    <reaction evidence="8 10">
        <text>5-[(5-phospho-1-deoxy-D-ribulos-1-ylimino)methylamino]-1-(5-phospho-beta-D-ribosyl)imidazole-4-carboxamide + L-glutamine = D-erythro-1-(imidazol-4-yl)glycerol 3-phosphate + 5-amino-1-(5-phospho-beta-D-ribosyl)imidazole-4-carboxamide + L-glutamate + H(+)</text>
        <dbReference type="Rhea" id="RHEA:24793"/>
        <dbReference type="ChEBI" id="CHEBI:15378"/>
        <dbReference type="ChEBI" id="CHEBI:29985"/>
        <dbReference type="ChEBI" id="CHEBI:58278"/>
        <dbReference type="ChEBI" id="CHEBI:58359"/>
        <dbReference type="ChEBI" id="CHEBI:58475"/>
        <dbReference type="ChEBI" id="CHEBI:58525"/>
        <dbReference type="EC" id="4.3.2.10"/>
    </reaction>
</comment>
<dbReference type="InterPro" id="IPR029062">
    <property type="entry name" value="Class_I_gatase-like"/>
</dbReference>
<organism evidence="13 14">
    <name type="scientific">Flavonifractor plautii ATCC 29863</name>
    <dbReference type="NCBI Taxonomy" id="411475"/>
    <lineage>
        <taxon>Bacteria</taxon>
        <taxon>Bacillati</taxon>
        <taxon>Bacillota</taxon>
        <taxon>Clostridia</taxon>
        <taxon>Eubacteriales</taxon>
        <taxon>Oscillospiraceae</taxon>
        <taxon>Flavonifractor</taxon>
    </lineage>
</organism>
<gene>
    <name evidence="10" type="primary">hisH</name>
    <name evidence="13" type="ORF">HMPREF0372_03637</name>
</gene>
<dbReference type="GO" id="GO:0016829">
    <property type="term" value="F:lyase activity"/>
    <property type="evidence" value="ECO:0007669"/>
    <property type="project" value="UniProtKB-KW"/>
</dbReference>
<keyword evidence="7 10" id="KW-0456">Lyase</keyword>
<dbReference type="Gene3D" id="3.40.50.880">
    <property type="match status" value="1"/>
</dbReference>
<dbReference type="GeneID" id="63972435"/>
<name>G9YVS2_FLAPL</name>
<dbReference type="GO" id="GO:0004359">
    <property type="term" value="F:glutaminase activity"/>
    <property type="evidence" value="ECO:0007669"/>
    <property type="project" value="UniProtKB-EC"/>
</dbReference>
<dbReference type="HAMAP" id="MF_00278">
    <property type="entry name" value="HisH"/>
    <property type="match status" value="1"/>
</dbReference>
<comment type="function">
    <text evidence="10">IGPS catalyzes the conversion of PRFAR and glutamine to IGP, AICAR and glutamate. The HisH subunit catalyzes the hydrolysis of glutamine to glutamate and ammonia as part of the synthesis of IGP and AICAR. The resulting ammonia molecule is channeled to the active site of HisF.</text>
</comment>
<reference evidence="13 14" key="1">
    <citation type="submission" date="2011-08" db="EMBL/GenBank/DDBJ databases">
        <authorList>
            <person name="Weinstock G."/>
            <person name="Sodergren E."/>
            <person name="Clifton S."/>
            <person name="Fulton L."/>
            <person name="Fulton B."/>
            <person name="Courtney L."/>
            <person name="Fronick C."/>
            <person name="Harrison M."/>
            <person name="Strong C."/>
            <person name="Farmer C."/>
            <person name="Delahaunty K."/>
            <person name="Markovic C."/>
            <person name="Hall O."/>
            <person name="Minx P."/>
            <person name="Tomlinson C."/>
            <person name="Mitreva M."/>
            <person name="Hou S."/>
            <person name="Chen J."/>
            <person name="Wollam A."/>
            <person name="Pepin K.H."/>
            <person name="Johnson M."/>
            <person name="Bhonagiri V."/>
            <person name="Zhang X."/>
            <person name="Suruliraj S."/>
            <person name="Warren W."/>
            <person name="Chinwalla A."/>
            <person name="Mardis E.R."/>
            <person name="Wilson R.K."/>
        </authorList>
    </citation>
    <scope>NUCLEOTIDE SEQUENCE [LARGE SCALE GENOMIC DNA]</scope>
    <source>
        <strain evidence="13 14">ATCC 29863</strain>
    </source>
</reference>
<comment type="subcellular location">
    <subcellularLocation>
        <location evidence="10">Cytoplasm</location>
    </subcellularLocation>
</comment>
<evidence type="ECO:0000259" key="12">
    <source>
        <dbReference type="Pfam" id="PF00117"/>
    </source>
</evidence>
<dbReference type="UniPathway" id="UPA00031">
    <property type="reaction ID" value="UER00010"/>
</dbReference>
<dbReference type="Pfam" id="PF00117">
    <property type="entry name" value="GATase"/>
    <property type="match status" value="1"/>
</dbReference>
<proteinExistence type="inferred from homology"/>
<keyword evidence="6 10" id="KW-0368">Histidine biosynthesis</keyword>
<evidence type="ECO:0000313" key="13">
    <source>
        <dbReference type="EMBL" id="EHM40065.1"/>
    </source>
</evidence>
<feature type="domain" description="Glutamine amidotransferase" evidence="12">
    <location>
        <begin position="4"/>
        <end position="194"/>
    </location>
</feature>
<evidence type="ECO:0000256" key="4">
    <source>
        <dbReference type="ARBA" id="ARBA00022801"/>
    </source>
</evidence>
<dbReference type="InterPro" id="IPR010139">
    <property type="entry name" value="Imidazole-glycPsynth_HisH"/>
</dbReference>
<keyword evidence="5 10" id="KW-0315">Glutamine amidotransferase</keyword>
<dbReference type="PROSITE" id="PS51273">
    <property type="entry name" value="GATASE_TYPE_1"/>
    <property type="match status" value="1"/>
</dbReference>
<feature type="active site" description="Nucleophile" evidence="10 11">
    <location>
        <position position="79"/>
    </location>
</feature>
<dbReference type="HOGENOM" id="CLU_071837_2_2_9"/>
<dbReference type="SUPFAM" id="SSF52317">
    <property type="entry name" value="Class I glutamine amidotransferase-like"/>
    <property type="match status" value="1"/>
</dbReference>
<keyword evidence="13" id="KW-0808">Transferase</keyword>
<dbReference type="PATRIC" id="fig|411475.3.peg.3135"/>
<dbReference type="PANTHER" id="PTHR42701">
    <property type="entry name" value="IMIDAZOLE GLYCEROL PHOSPHATE SYNTHASE SUBUNIT HISH"/>
    <property type="match status" value="1"/>
</dbReference>
<dbReference type="GO" id="GO:0005737">
    <property type="term" value="C:cytoplasm"/>
    <property type="evidence" value="ECO:0007669"/>
    <property type="project" value="UniProtKB-SubCell"/>
</dbReference>
<dbReference type="EC" id="3.5.1.2" evidence="10"/>
<dbReference type="RefSeq" id="WP_007494530.1">
    <property type="nucleotide sequence ID" value="NZ_JH417835.1"/>
</dbReference>
<evidence type="ECO:0000313" key="14">
    <source>
        <dbReference type="Proteomes" id="UP000004459"/>
    </source>
</evidence>
<dbReference type="Proteomes" id="UP000004459">
    <property type="component" value="Unassembled WGS sequence"/>
</dbReference>
<evidence type="ECO:0000256" key="7">
    <source>
        <dbReference type="ARBA" id="ARBA00023239"/>
    </source>
</evidence>
<accession>G9YVS2</accession>
<keyword evidence="3 10" id="KW-0028">Amino-acid biosynthesis</keyword>
<feature type="active site" evidence="10 11">
    <location>
        <position position="187"/>
    </location>
</feature>
<dbReference type="EMBL" id="AGCK01000298">
    <property type="protein sequence ID" value="EHM40065.1"/>
    <property type="molecule type" value="Genomic_DNA"/>
</dbReference>
<feature type="active site" evidence="10 11">
    <location>
        <position position="189"/>
    </location>
</feature>
<sequence length="209" mass="21921">MIAIIDYGVGNLFSLKSSLAAIGREAVVTGDRAVLRAASHVILPGVGAFGDAAARLRAVGMAEAVLEAAAAGKPVLGICLGMQLLLERSFEYGEHPGLGLIPGEVRPIRDVIPAGLAVPHMGWNALRFPAERPRSPIFAALEEGEHVYFVHSYAGFACGEGLTAWTEYGAPLTAAVQRGNVYGTQFHPEKSGDVGLRILKAFCGLEGEA</sequence>
<comment type="catalytic activity">
    <reaction evidence="9 10">
        <text>L-glutamine + H2O = L-glutamate + NH4(+)</text>
        <dbReference type="Rhea" id="RHEA:15889"/>
        <dbReference type="ChEBI" id="CHEBI:15377"/>
        <dbReference type="ChEBI" id="CHEBI:28938"/>
        <dbReference type="ChEBI" id="CHEBI:29985"/>
        <dbReference type="ChEBI" id="CHEBI:58359"/>
        <dbReference type="EC" id="3.5.1.2"/>
    </reaction>
</comment>